<gene>
    <name evidence="2" type="ORF">RM425_11610</name>
</gene>
<dbReference type="InterPro" id="IPR036291">
    <property type="entry name" value="NAD(P)-bd_dom_sf"/>
</dbReference>
<feature type="domain" description="NAD-dependent epimerase/dehydratase" evidence="1">
    <location>
        <begin position="3"/>
        <end position="129"/>
    </location>
</feature>
<dbReference type="PANTHER" id="PTHR43245">
    <property type="entry name" value="BIFUNCTIONAL POLYMYXIN RESISTANCE PROTEIN ARNA"/>
    <property type="match status" value="1"/>
</dbReference>
<proteinExistence type="predicted"/>
<name>A0ABU2K8N7_9ACTN</name>
<dbReference type="Gene3D" id="3.40.50.720">
    <property type="entry name" value="NAD(P)-binding Rossmann-like Domain"/>
    <property type="match status" value="1"/>
</dbReference>
<comment type="caution">
    <text evidence="2">The sequence shown here is derived from an EMBL/GenBank/DDBJ whole genome shotgun (WGS) entry which is preliminary data.</text>
</comment>
<sequence length="351" mass="36583">MRVLVTGGAGFIGSHVVEAFVADGHQVRVLDAMLPAVHPAGSTPRLPAGVEFVHGDVRDADTVDGALTGVDAVCHQAAMVGLGVDVQDMAEYAGINGLGTAVLLAAMARADVGRLVLASSMVVYGEGRYECPVDGVVPAAARRREDLDAGRFEPPCPACGRQLAWQTVPEDAPLDPRNTYAATKLNQEHLAAAWASSTGGGAIGLRYHNVYGPHMPRDTPYSGVAAIFRSALEAGRAPRVFEDGGQQRDFVHVTDVAQANLRALGADPPASALRAYNVASGHPHTVGDMAAALADAFGGPAPQITGEYRIGDVRHVVASPTRAEQELGFTARVSFADGMRAFATDPLRPAP</sequence>
<protein>
    <submittedName>
        <fullName evidence="2">NAD-dependent epimerase/dehydratase family protein</fullName>
    </submittedName>
</protein>
<evidence type="ECO:0000313" key="3">
    <source>
        <dbReference type="Proteomes" id="UP001183222"/>
    </source>
</evidence>
<evidence type="ECO:0000259" key="1">
    <source>
        <dbReference type="Pfam" id="PF01370"/>
    </source>
</evidence>
<dbReference type="EMBL" id="JAVREI010000007">
    <property type="protein sequence ID" value="MDT0276546.1"/>
    <property type="molecule type" value="Genomic_DNA"/>
</dbReference>
<dbReference type="SUPFAM" id="SSF51735">
    <property type="entry name" value="NAD(P)-binding Rossmann-fold domains"/>
    <property type="match status" value="1"/>
</dbReference>
<dbReference type="PRINTS" id="PR01713">
    <property type="entry name" value="NUCEPIMERASE"/>
</dbReference>
<dbReference type="Pfam" id="PF01370">
    <property type="entry name" value="Epimerase"/>
    <property type="match status" value="2"/>
</dbReference>
<dbReference type="Proteomes" id="UP001183222">
    <property type="component" value="Unassembled WGS sequence"/>
</dbReference>
<dbReference type="InterPro" id="IPR001509">
    <property type="entry name" value="Epimerase_deHydtase"/>
</dbReference>
<dbReference type="InterPro" id="IPR050177">
    <property type="entry name" value="Lipid_A_modif_metabolic_enz"/>
</dbReference>
<evidence type="ECO:0000313" key="2">
    <source>
        <dbReference type="EMBL" id="MDT0276546.1"/>
    </source>
</evidence>
<keyword evidence="3" id="KW-1185">Reference proteome</keyword>
<dbReference type="PANTHER" id="PTHR43245:SF13">
    <property type="entry name" value="UDP-D-APIOSE_UDP-D-XYLOSE SYNTHASE 2"/>
    <property type="match status" value="1"/>
</dbReference>
<reference evidence="3" key="1">
    <citation type="submission" date="2023-07" db="EMBL/GenBank/DDBJ databases">
        <title>30 novel species of actinomycetes from the DSMZ collection.</title>
        <authorList>
            <person name="Nouioui I."/>
        </authorList>
    </citation>
    <scope>NUCLEOTIDE SEQUENCE [LARGE SCALE GENOMIC DNA]</scope>
    <source>
        <strain evidence="3">DSM 46792</strain>
    </source>
</reference>
<feature type="domain" description="NAD-dependent epimerase/dehydratase" evidence="1">
    <location>
        <begin position="170"/>
        <end position="279"/>
    </location>
</feature>
<organism evidence="2 3">
    <name type="scientific">Blastococcus goldschmidtiae</name>
    <dbReference type="NCBI Taxonomy" id="3075546"/>
    <lineage>
        <taxon>Bacteria</taxon>
        <taxon>Bacillati</taxon>
        <taxon>Actinomycetota</taxon>
        <taxon>Actinomycetes</taxon>
        <taxon>Geodermatophilales</taxon>
        <taxon>Geodermatophilaceae</taxon>
        <taxon>Blastococcus</taxon>
    </lineage>
</organism>
<accession>A0ABU2K8N7</accession>